<dbReference type="CDD" id="cd02121">
    <property type="entry name" value="PA_GCPII_like"/>
    <property type="match status" value="1"/>
</dbReference>
<dbReference type="Pfam" id="PF04253">
    <property type="entry name" value="TFR_dimer"/>
    <property type="match status" value="1"/>
</dbReference>
<keyword evidence="7" id="KW-1185">Reference proteome</keyword>
<dbReference type="EMBL" id="KI657626">
    <property type="protein sequence ID" value="ETN85959.1"/>
    <property type="molecule type" value="Genomic_DNA"/>
</dbReference>
<dbReference type="OrthoDB" id="5841748at2759"/>
<dbReference type="FunFam" id="3.40.630.10:FF:000101">
    <property type="entry name" value="N-acetylated alpha-linked acidic dipeptidase like 1"/>
    <property type="match status" value="1"/>
</dbReference>
<dbReference type="PANTHER" id="PTHR10404:SF77">
    <property type="entry name" value="GLUTAMATE CARBOXYPEPTIDASE 2 HOMOLOG"/>
    <property type="match status" value="1"/>
</dbReference>
<dbReference type="SUPFAM" id="SSF53187">
    <property type="entry name" value="Zn-dependent exopeptidases"/>
    <property type="match status" value="1"/>
</dbReference>
<protein>
    <submittedName>
        <fullName evidence="6">Glutamate carboxypeptidase 2-like family protein</fullName>
    </submittedName>
</protein>
<keyword evidence="6" id="KW-0378">Hydrolase</keyword>
<comment type="similarity">
    <text evidence="1">Belongs to the peptidase M28 family. M28B subfamily.</text>
</comment>
<evidence type="ECO:0000259" key="5">
    <source>
        <dbReference type="Pfam" id="PF04389"/>
    </source>
</evidence>
<feature type="domain" description="Peptidase M28" evidence="5">
    <location>
        <begin position="366"/>
        <end position="566"/>
    </location>
</feature>
<evidence type="ECO:0000313" key="7">
    <source>
        <dbReference type="Proteomes" id="UP000053676"/>
    </source>
</evidence>
<dbReference type="FunFam" id="3.50.30.30:FF:000033">
    <property type="entry name" value="Glutamate carboxypeptidase 2 homolog"/>
    <property type="match status" value="1"/>
</dbReference>
<dbReference type="SUPFAM" id="SSF47672">
    <property type="entry name" value="Transferrin receptor-like dimerisation domain"/>
    <property type="match status" value="1"/>
</dbReference>
<keyword evidence="2" id="KW-0472">Membrane</keyword>
<feature type="transmembrane region" description="Helical" evidence="2">
    <location>
        <begin position="22"/>
        <end position="42"/>
    </location>
</feature>
<dbReference type="Proteomes" id="UP000053676">
    <property type="component" value="Unassembled WGS sequence"/>
</dbReference>
<keyword evidence="6" id="KW-0645">Protease</keyword>
<sequence>MPYVGIGAQQDSKKSLLGPSMLKVYGIIVFTLFLTLAIAGLGKHHSLHPSPRPKFETVADVHDTISNVLISSVNPENIKSNLRKFTKDPHLAGTEANKRVADEIAKLWNDCGLEDVHTIPYEVLLSYPDFTTPNRITIVDSNEKLLFKSSGVSPSIIPDEQGSKFAGHQWLAYSASGKVTADVVYCNRGLQQDFDNLKRMNIDIKGKIALMRFGEGFRGDKVYRAQQNGAAGAIIFSDPDDVAREGTDRDHVYPKTLWMPNEGVQRGSIMHGDGDPLTPLYPSKKELFKSRTIDQAKRDGVLPSIPVLPISYTTAFQILSRMKGRPAPQPWQGAVNVTYKIGPGFQSDEKLTMEVHGNLKIKKIRNVLGYIRGKDEPDRYVMLGNHYDAWVYGSMDPNSGTAILAEVARAMMQVVNETGWRPARTIVFAAWDGEEHGIVGSTEFVEEFTDILRQRTVVYLNMDCLHGNMSLSAATIPSLRRVVMEAAKKIPNPLKSERSKGRQTIYDSWIRTFPSDIPGMPTMTVPGGGSDHAAFLTYAGVPVVDFSYKNATTHDTYPLYHTMYETPFLNEHLLDTDNFAVHRAVGQFWAELARFFTDEAVLPFNTTDLAVAIAKDYIPDLAKALTPLKYFQTAIQPAVQQLSYMTRASQEFLQMSRKFEKTMFFTRSAFSQNPYDPRHIAAVNERLMNVQRCFINPRGMPSAPQSRHVLYSISEHDSYSSRQMAAIYDAIDAFVKTESDQQRMIWGAEIANQMSIVQYSVHCATNTLKDVI</sequence>
<keyword evidence="2" id="KW-0812">Transmembrane</keyword>
<evidence type="ECO:0000259" key="3">
    <source>
        <dbReference type="Pfam" id="PF02225"/>
    </source>
</evidence>
<name>W2TWA5_NECAM</name>
<reference evidence="7" key="1">
    <citation type="journal article" date="2014" name="Nat. Genet.">
        <title>Genome of the human hookworm Necator americanus.</title>
        <authorList>
            <person name="Tang Y.T."/>
            <person name="Gao X."/>
            <person name="Rosa B.A."/>
            <person name="Abubucker S."/>
            <person name="Hallsworth-Pepin K."/>
            <person name="Martin J."/>
            <person name="Tyagi R."/>
            <person name="Heizer E."/>
            <person name="Zhang X."/>
            <person name="Bhonagiri-Palsikar V."/>
            <person name="Minx P."/>
            <person name="Warren W.C."/>
            <person name="Wang Q."/>
            <person name="Zhan B."/>
            <person name="Hotez P.J."/>
            <person name="Sternberg P.W."/>
            <person name="Dougall A."/>
            <person name="Gaze S.T."/>
            <person name="Mulvenna J."/>
            <person name="Sotillo J."/>
            <person name="Ranganathan S."/>
            <person name="Rabelo E.M."/>
            <person name="Wilson R.K."/>
            <person name="Felgner P.L."/>
            <person name="Bethony J."/>
            <person name="Hawdon J.M."/>
            <person name="Gasser R.B."/>
            <person name="Loukas A."/>
            <person name="Mitreva M."/>
        </authorList>
    </citation>
    <scope>NUCLEOTIDE SEQUENCE [LARGE SCALE GENOMIC DNA]</scope>
</reference>
<dbReference type="AlphaFoldDB" id="W2TWA5"/>
<feature type="domain" description="Transferrin receptor-like dimerisation" evidence="4">
    <location>
        <begin position="636"/>
        <end position="769"/>
    </location>
</feature>
<dbReference type="InterPro" id="IPR036757">
    <property type="entry name" value="TFR-like_dimer_dom_sf"/>
</dbReference>
<dbReference type="GeneID" id="25346156"/>
<dbReference type="InterPro" id="IPR007484">
    <property type="entry name" value="Peptidase_M28"/>
</dbReference>
<dbReference type="Gene3D" id="3.50.30.30">
    <property type="match status" value="1"/>
</dbReference>
<dbReference type="GO" id="GO:0004180">
    <property type="term" value="F:carboxypeptidase activity"/>
    <property type="evidence" value="ECO:0007669"/>
    <property type="project" value="UniProtKB-KW"/>
</dbReference>
<dbReference type="SUPFAM" id="SSF52025">
    <property type="entry name" value="PA domain"/>
    <property type="match status" value="1"/>
</dbReference>
<dbReference type="InterPro" id="IPR039373">
    <property type="entry name" value="Peptidase_M28B"/>
</dbReference>
<dbReference type="InterPro" id="IPR003137">
    <property type="entry name" value="PA_domain"/>
</dbReference>
<proteinExistence type="inferred from homology"/>
<dbReference type="Gene3D" id="1.20.930.40">
    <property type="entry name" value="Transferrin receptor-like, dimerisation domain"/>
    <property type="match status" value="1"/>
</dbReference>
<dbReference type="KEGG" id="nai:NECAME_06124"/>
<feature type="domain" description="PA" evidence="3">
    <location>
        <begin position="179"/>
        <end position="267"/>
    </location>
</feature>
<evidence type="ECO:0000256" key="2">
    <source>
        <dbReference type="SAM" id="Phobius"/>
    </source>
</evidence>
<dbReference type="Gene3D" id="3.40.630.10">
    <property type="entry name" value="Zn peptidases"/>
    <property type="match status" value="1"/>
</dbReference>
<dbReference type="PANTHER" id="PTHR10404">
    <property type="entry name" value="N-ACETYLATED-ALPHA-LINKED ACIDIC DIPEPTIDASE"/>
    <property type="match status" value="1"/>
</dbReference>
<dbReference type="Pfam" id="PF02225">
    <property type="entry name" value="PA"/>
    <property type="match status" value="1"/>
</dbReference>
<keyword evidence="6" id="KW-0121">Carboxypeptidase</keyword>
<dbReference type="Pfam" id="PF04389">
    <property type="entry name" value="Peptidase_M28"/>
    <property type="match status" value="1"/>
</dbReference>
<dbReference type="InterPro" id="IPR046450">
    <property type="entry name" value="PA_dom_sf"/>
</dbReference>
<accession>W2TWA5</accession>
<gene>
    <name evidence="6" type="ORF">NECAME_06124</name>
</gene>
<evidence type="ECO:0000256" key="1">
    <source>
        <dbReference type="ARBA" id="ARBA00005634"/>
    </source>
</evidence>
<dbReference type="CTD" id="25346156"/>
<dbReference type="InterPro" id="IPR007365">
    <property type="entry name" value="TFR-like_dimer_dom"/>
</dbReference>
<dbReference type="OMA" id="NVVIASW"/>
<organism evidence="6 7">
    <name type="scientific">Necator americanus</name>
    <name type="common">Human hookworm</name>
    <dbReference type="NCBI Taxonomy" id="51031"/>
    <lineage>
        <taxon>Eukaryota</taxon>
        <taxon>Metazoa</taxon>
        <taxon>Ecdysozoa</taxon>
        <taxon>Nematoda</taxon>
        <taxon>Chromadorea</taxon>
        <taxon>Rhabditida</taxon>
        <taxon>Rhabditina</taxon>
        <taxon>Rhabditomorpha</taxon>
        <taxon>Strongyloidea</taxon>
        <taxon>Ancylostomatidae</taxon>
        <taxon>Bunostominae</taxon>
        <taxon>Necator</taxon>
    </lineage>
</organism>
<keyword evidence="2" id="KW-1133">Transmembrane helix</keyword>
<evidence type="ECO:0000259" key="4">
    <source>
        <dbReference type="Pfam" id="PF04253"/>
    </source>
</evidence>
<evidence type="ECO:0000313" key="6">
    <source>
        <dbReference type="EMBL" id="ETN85959.1"/>
    </source>
</evidence>
<dbReference type="CDD" id="cd08022">
    <property type="entry name" value="M28_PSMA_like"/>
    <property type="match status" value="1"/>
</dbReference>